<accession>A0AAU7E4R2</accession>
<sequence length="51" mass="5912">MTKDEIALELTKFILDAFPLKDDEDLNSREKAADDLANMYKKILEIINIKN</sequence>
<dbReference type="RefSeq" id="WP_348518096.1">
    <property type="nucleotide sequence ID" value="NZ_CP155620.1"/>
</dbReference>
<gene>
    <name evidence="1" type="ORF">AAH949_05000</name>
</gene>
<evidence type="ECO:0000313" key="1">
    <source>
        <dbReference type="EMBL" id="XBJ28466.1"/>
    </source>
</evidence>
<protein>
    <submittedName>
        <fullName evidence="1">Uncharacterized protein</fullName>
    </submittedName>
</protein>
<dbReference type="EMBL" id="CP155620">
    <property type="protein sequence ID" value="XBJ28466.1"/>
    <property type="molecule type" value="Genomic_DNA"/>
</dbReference>
<name>A0AAU7E4R2_9BACT</name>
<dbReference type="AlphaFoldDB" id="A0AAU7E4R2"/>
<organism evidence="1">
    <name type="scientific">Campylobacter sp. CCS1377</name>
    <dbReference type="NCBI Taxonomy" id="3158229"/>
    <lineage>
        <taxon>Bacteria</taxon>
        <taxon>Pseudomonadati</taxon>
        <taxon>Campylobacterota</taxon>
        <taxon>Epsilonproteobacteria</taxon>
        <taxon>Campylobacterales</taxon>
        <taxon>Campylobacteraceae</taxon>
        <taxon>Campylobacter</taxon>
    </lineage>
</organism>
<proteinExistence type="predicted"/>
<reference evidence="1" key="1">
    <citation type="submission" date="2024-05" db="EMBL/GenBank/DDBJ databases">
        <title>Campylobacter coli isolated from environmental waters in Slovenia.</title>
        <authorList>
            <person name="Zautner A.E."/>
            <person name="Bunk B."/>
            <person name="Riedel T."/>
            <person name="Sproeer C."/>
        </authorList>
    </citation>
    <scope>NUCLEOTIDE SEQUENCE</scope>
    <source>
        <strain evidence="1">CCS1377</strain>
    </source>
</reference>